<feature type="region of interest" description="Disordered" evidence="1">
    <location>
        <begin position="1"/>
        <end position="20"/>
    </location>
</feature>
<proteinExistence type="predicted"/>
<dbReference type="EMBL" id="FNZQ01000006">
    <property type="protein sequence ID" value="SEL52793.1"/>
    <property type="molecule type" value="Genomic_DNA"/>
</dbReference>
<name>A0A1H7QXZ1_9RHOB</name>
<evidence type="ECO:0000256" key="1">
    <source>
        <dbReference type="SAM" id="MobiDB-lite"/>
    </source>
</evidence>
<gene>
    <name evidence="2" type="ORF">SAMN04488526_2866</name>
</gene>
<keyword evidence="3" id="KW-1185">Reference proteome</keyword>
<reference evidence="2 3" key="1">
    <citation type="submission" date="2016-10" db="EMBL/GenBank/DDBJ databases">
        <authorList>
            <person name="de Groot N.N."/>
        </authorList>
    </citation>
    <scope>NUCLEOTIDE SEQUENCE [LARGE SCALE GENOMIC DNA]</scope>
    <source>
        <strain evidence="2 3">DSM 14858</strain>
    </source>
</reference>
<dbReference type="Proteomes" id="UP000199283">
    <property type="component" value="Unassembled WGS sequence"/>
</dbReference>
<sequence>MRLASFCPTRASRKRASTRPRQIPQKSVMRILFSFVLLLVTPALADLPIVEDAVAAQARDNWTFAVTVRHADTGWEHYADGWTVSAPDGTELGYRKLVHPHETEQPFTRSLSGVDVPEDVAQVTVRAHDNVHGWGEDYVLDLR</sequence>
<evidence type="ECO:0000313" key="2">
    <source>
        <dbReference type="EMBL" id="SEL52793.1"/>
    </source>
</evidence>
<organism evidence="2 3">
    <name type="scientific">Jannaschia helgolandensis</name>
    <dbReference type="NCBI Taxonomy" id="188906"/>
    <lineage>
        <taxon>Bacteria</taxon>
        <taxon>Pseudomonadati</taxon>
        <taxon>Pseudomonadota</taxon>
        <taxon>Alphaproteobacteria</taxon>
        <taxon>Rhodobacterales</taxon>
        <taxon>Roseobacteraceae</taxon>
        <taxon>Jannaschia</taxon>
    </lineage>
</organism>
<evidence type="ECO:0000313" key="3">
    <source>
        <dbReference type="Proteomes" id="UP000199283"/>
    </source>
</evidence>
<dbReference type="STRING" id="188906.SAMN04488526_2866"/>
<accession>A0A1H7QXZ1</accession>
<protein>
    <submittedName>
        <fullName evidence="2">Uncharacterized protein</fullName>
    </submittedName>
</protein>
<dbReference type="AlphaFoldDB" id="A0A1H7QXZ1"/>